<reference evidence="5 6" key="1">
    <citation type="submission" date="2019-09" db="EMBL/GenBank/DDBJ databases">
        <title>Complete genome sequence of Arachidicoccus sp. B3-10 isolated from apple orchard soil.</title>
        <authorList>
            <person name="Kim H.S."/>
            <person name="Han K.-I."/>
            <person name="Suh M.K."/>
            <person name="Lee K.C."/>
            <person name="Eom M.K."/>
            <person name="Kim J.-S."/>
            <person name="Kang S.W."/>
            <person name="Sin Y."/>
            <person name="Lee J.-S."/>
        </authorList>
    </citation>
    <scope>NUCLEOTIDE SEQUENCE [LARGE SCALE GENOMIC DNA]</scope>
    <source>
        <strain evidence="5 6">B3-10</strain>
    </source>
</reference>
<dbReference type="Gene3D" id="1.20.1260.10">
    <property type="match status" value="1"/>
</dbReference>
<dbReference type="Proteomes" id="UP000292424">
    <property type="component" value="Chromosome"/>
</dbReference>
<evidence type="ECO:0000313" key="6">
    <source>
        <dbReference type="Proteomes" id="UP000292424"/>
    </source>
</evidence>
<dbReference type="PRINTS" id="PR01346">
    <property type="entry name" value="HELNAPAPROT"/>
</dbReference>
<dbReference type="CDD" id="cd01043">
    <property type="entry name" value="DPS"/>
    <property type="match status" value="1"/>
</dbReference>
<dbReference type="SUPFAM" id="SSF47240">
    <property type="entry name" value="Ferritin-like"/>
    <property type="match status" value="1"/>
</dbReference>
<evidence type="ECO:0000256" key="3">
    <source>
        <dbReference type="SAM" id="Coils"/>
    </source>
</evidence>
<dbReference type="InterPro" id="IPR023188">
    <property type="entry name" value="DPS_DNA-bd_CS"/>
</dbReference>
<protein>
    <submittedName>
        <fullName evidence="5">DNA starvation/stationary phase protection protein</fullName>
    </submittedName>
</protein>
<keyword evidence="3" id="KW-0175">Coiled coil</keyword>
<dbReference type="Pfam" id="PF00210">
    <property type="entry name" value="Ferritin"/>
    <property type="match status" value="1"/>
</dbReference>
<dbReference type="GO" id="GO:0016722">
    <property type="term" value="F:oxidoreductase activity, acting on metal ions"/>
    <property type="evidence" value="ECO:0007669"/>
    <property type="project" value="InterPro"/>
</dbReference>
<proteinExistence type="inferred from homology"/>
<feature type="domain" description="Ferritin/DPS" evidence="4">
    <location>
        <begin position="32"/>
        <end position="171"/>
    </location>
</feature>
<dbReference type="AlphaFoldDB" id="A0A5P2G086"/>
<dbReference type="PIRSF" id="PIRSF005900">
    <property type="entry name" value="Dps"/>
    <property type="match status" value="1"/>
</dbReference>
<dbReference type="KEGG" id="arac:E0W69_000545"/>
<sequence>MAKKADVLDSIELNYAPINIGISDKNAQIVANKLQILLADEEVLYAKTRNYHWNIEGPNFMEIHKFYESLYTELAETIDEVAERIRKIGHYAQGRMQDFLEQARLLEGDYTNDQKTQMQNLLEDHETLAREIREDISEIDEKYKDTGTSDFLTGLLKDHERWAWFLRSYLGGKK</sequence>
<dbReference type="EMBL" id="CP044016">
    <property type="protein sequence ID" value="QES87210.1"/>
    <property type="molecule type" value="Genomic_DNA"/>
</dbReference>
<accession>A0A5P2G086</accession>
<dbReference type="InterPro" id="IPR009078">
    <property type="entry name" value="Ferritin-like_SF"/>
</dbReference>
<dbReference type="OrthoDB" id="9797023at2"/>
<dbReference type="PROSITE" id="PS00819">
    <property type="entry name" value="DPS_2"/>
    <property type="match status" value="1"/>
</dbReference>
<organism evidence="5 6">
    <name type="scientific">Rhizosphaericola mali</name>
    <dbReference type="NCBI Taxonomy" id="2545455"/>
    <lineage>
        <taxon>Bacteria</taxon>
        <taxon>Pseudomonadati</taxon>
        <taxon>Bacteroidota</taxon>
        <taxon>Chitinophagia</taxon>
        <taxon>Chitinophagales</taxon>
        <taxon>Chitinophagaceae</taxon>
        <taxon>Rhizosphaericola</taxon>
    </lineage>
</organism>
<dbReference type="InterPro" id="IPR008331">
    <property type="entry name" value="Ferritin_DPS_dom"/>
</dbReference>
<dbReference type="InterPro" id="IPR012347">
    <property type="entry name" value="Ferritin-like"/>
</dbReference>
<name>A0A5P2G086_9BACT</name>
<dbReference type="PANTHER" id="PTHR42932:SF1">
    <property type="entry name" value="GENERAL STRESS PROTEIN 20U"/>
    <property type="match status" value="1"/>
</dbReference>
<evidence type="ECO:0000256" key="1">
    <source>
        <dbReference type="ARBA" id="ARBA00009497"/>
    </source>
</evidence>
<evidence type="ECO:0000256" key="2">
    <source>
        <dbReference type="RuleBase" id="RU003875"/>
    </source>
</evidence>
<feature type="coiled-coil region" evidence="3">
    <location>
        <begin position="115"/>
        <end position="142"/>
    </location>
</feature>
<evidence type="ECO:0000313" key="5">
    <source>
        <dbReference type="EMBL" id="QES87210.1"/>
    </source>
</evidence>
<dbReference type="InterPro" id="IPR002177">
    <property type="entry name" value="DPS_DNA-bd"/>
</dbReference>
<evidence type="ECO:0000259" key="4">
    <source>
        <dbReference type="Pfam" id="PF00210"/>
    </source>
</evidence>
<dbReference type="GO" id="GO:0008199">
    <property type="term" value="F:ferric iron binding"/>
    <property type="evidence" value="ECO:0007669"/>
    <property type="project" value="InterPro"/>
</dbReference>
<dbReference type="RefSeq" id="WP_131328088.1">
    <property type="nucleotide sequence ID" value="NZ_CP044016.1"/>
</dbReference>
<comment type="similarity">
    <text evidence="1 2">Belongs to the Dps family.</text>
</comment>
<gene>
    <name evidence="5" type="ORF">E0W69_000545</name>
</gene>
<keyword evidence="6" id="KW-1185">Reference proteome</keyword>
<dbReference type="PANTHER" id="PTHR42932">
    <property type="entry name" value="GENERAL STRESS PROTEIN 20U"/>
    <property type="match status" value="1"/>
</dbReference>